<name>A0ABR2KGJ8_9EUKA</name>
<keyword evidence="2" id="KW-1185">Reference proteome</keyword>
<organism evidence="1 2">
    <name type="scientific">Tritrichomonas musculus</name>
    <dbReference type="NCBI Taxonomy" id="1915356"/>
    <lineage>
        <taxon>Eukaryota</taxon>
        <taxon>Metamonada</taxon>
        <taxon>Parabasalia</taxon>
        <taxon>Tritrichomonadida</taxon>
        <taxon>Tritrichomonadidae</taxon>
        <taxon>Tritrichomonas</taxon>
    </lineage>
</organism>
<proteinExistence type="predicted"/>
<comment type="caution">
    <text evidence="1">The sequence shown here is derived from an EMBL/GenBank/DDBJ whole genome shotgun (WGS) entry which is preliminary data.</text>
</comment>
<dbReference type="EMBL" id="JAPFFF010000005">
    <property type="protein sequence ID" value="KAK8890245.1"/>
    <property type="molecule type" value="Genomic_DNA"/>
</dbReference>
<sequence>MTFNNEVFHKTSAEVNTQVASYFDIVDNAIPMSVTNKKYVIDAQASYCPSAPIQAGSFTTFIISPTCDNTADIYNGFIKAKLKINVDVYAQCTQDISNFEGHAFNNLWVGFKDAMDAVEKYEILANGISIYTQNFGPEESFITACGAKEASKRADVYSKVRHSDLFHRKFNLARYGAYIGIPHNASSVTDVEIPLKIDQSLVVSIHSL</sequence>
<accession>A0ABR2KGJ8</accession>
<reference evidence="1 2" key="1">
    <citation type="submission" date="2024-04" db="EMBL/GenBank/DDBJ databases">
        <title>Tritrichomonas musculus Genome.</title>
        <authorList>
            <person name="Alves-Ferreira E."/>
            <person name="Grigg M."/>
            <person name="Lorenzi H."/>
            <person name="Galac M."/>
        </authorList>
    </citation>
    <scope>NUCLEOTIDE SEQUENCE [LARGE SCALE GENOMIC DNA]</scope>
    <source>
        <strain evidence="1 2">EAF2021</strain>
    </source>
</reference>
<gene>
    <name evidence="1" type="ORF">M9Y10_035017</name>
</gene>
<evidence type="ECO:0000313" key="1">
    <source>
        <dbReference type="EMBL" id="KAK8890245.1"/>
    </source>
</evidence>
<protein>
    <submittedName>
        <fullName evidence="1">Uncharacterized protein</fullName>
    </submittedName>
</protein>
<dbReference type="Proteomes" id="UP001470230">
    <property type="component" value="Unassembled WGS sequence"/>
</dbReference>
<evidence type="ECO:0000313" key="2">
    <source>
        <dbReference type="Proteomes" id="UP001470230"/>
    </source>
</evidence>